<protein>
    <submittedName>
        <fullName evidence="2">Nuclear transport factor 2 family protein</fullName>
    </submittedName>
</protein>
<dbReference type="Proteomes" id="UP000471126">
    <property type="component" value="Unassembled WGS sequence"/>
</dbReference>
<accession>A0A6P0GK37</accession>
<evidence type="ECO:0000313" key="3">
    <source>
        <dbReference type="Proteomes" id="UP000471126"/>
    </source>
</evidence>
<dbReference type="InterPro" id="IPR037401">
    <property type="entry name" value="SnoaL-like"/>
</dbReference>
<dbReference type="Pfam" id="PF12680">
    <property type="entry name" value="SnoaL_2"/>
    <property type="match status" value="1"/>
</dbReference>
<comment type="caution">
    <text evidence="2">The sequence shown here is derived from an EMBL/GenBank/DDBJ whole genome shotgun (WGS) entry which is preliminary data.</text>
</comment>
<name>A0A6P0GK37_9ACTN</name>
<proteinExistence type="predicted"/>
<dbReference type="SUPFAM" id="SSF54427">
    <property type="entry name" value="NTF2-like"/>
    <property type="match status" value="1"/>
</dbReference>
<sequence length="141" mass="15719">MRTNREIVTDAFEAWSRGNGHVSSIFAEEMTWEIVGHSRAAGTYRSARQFTDEVLRPFAARFRADAPFRPVDVRGVYADGATVVVLWDGEGATTVGTTYRNTYAWFLTLRDGEVVDGTAFYDSISFDELWATVPPDGPRAT</sequence>
<dbReference type="Gene3D" id="3.10.450.50">
    <property type="match status" value="1"/>
</dbReference>
<dbReference type="AlphaFoldDB" id="A0A6P0GK37"/>
<evidence type="ECO:0000259" key="1">
    <source>
        <dbReference type="Pfam" id="PF12680"/>
    </source>
</evidence>
<reference evidence="2 3" key="1">
    <citation type="submission" date="2019-12" db="EMBL/GenBank/DDBJ databases">
        <title>WGS of CPCC 203550 I12A-02606.</title>
        <authorList>
            <person name="Jiang Z."/>
        </authorList>
    </citation>
    <scope>NUCLEOTIDE SEQUENCE [LARGE SCALE GENOMIC DNA]</scope>
    <source>
        <strain evidence="2 3">I12A-02606</strain>
    </source>
</reference>
<feature type="domain" description="SnoaL-like" evidence="1">
    <location>
        <begin position="8"/>
        <end position="116"/>
    </location>
</feature>
<dbReference type="PANTHER" id="PTHR41252:SF1">
    <property type="entry name" value="BLR2505 PROTEIN"/>
    <property type="match status" value="1"/>
</dbReference>
<gene>
    <name evidence="2" type="ORF">GCU54_16855</name>
</gene>
<dbReference type="InterPro" id="IPR032710">
    <property type="entry name" value="NTF2-like_dom_sf"/>
</dbReference>
<dbReference type="EMBL" id="JAAGWE010000029">
    <property type="protein sequence ID" value="NEM07668.1"/>
    <property type="molecule type" value="Genomic_DNA"/>
</dbReference>
<evidence type="ECO:0000313" key="2">
    <source>
        <dbReference type="EMBL" id="NEM07668.1"/>
    </source>
</evidence>
<dbReference type="RefSeq" id="WP_163477735.1">
    <property type="nucleotide sequence ID" value="NZ_JAAGWE010000029.1"/>
</dbReference>
<dbReference type="PANTHER" id="PTHR41252">
    <property type="entry name" value="BLR2505 PROTEIN"/>
    <property type="match status" value="1"/>
</dbReference>
<organism evidence="2 3">
    <name type="scientific">Geodermatophilus normandii</name>
    <dbReference type="NCBI Taxonomy" id="1137989"/>
    <lineage>
        <taxon>Bacteria</taxon>
        <taxon>Bacillati</taxon>
        <taxon>Actinomycetota</taxon>
        <taxon>Actinomycetes</taxon>
        <taxon>Geodermatophilales</taxon>
        <taxon>Geodermatophilaceae</taxon>
        <taxon>Geodermatophilus</taxon>
    </lineage>
</organism>